<keyword evidence="2" id="KW-0378">Hydrolase</keyword>
<protein>
    <submittedName>
        <fullName evidence="4">Histone deacetylase</fullName>
    </submittedName>
</protein>
<dbReference type="Gene3D" id="3.40.800.20">
    <property type="entry name" value="Histone deacetylase domain"/>
    <property type="match status" value="1"/>
</dbReference>
<name>A0A939FWK6_9HYPH</name>
<dbReference type="InterPro" id="IPR023801">
    <property type="entry name" value="His_deacetylse_dom"/>
</dbReference>
<dbReference type="EMBL" id="JAFMPP010000004">
    <property type="protein sequence ID" value="MBO0662184.1"/>
    <property type="molecule type" value="Genomic_DNA"/>
</dbReference>
<proteinExistence type="inferred from homology"/>
<dbReference type="InterPro" id="IPR037138">
    <property type="entry name" value="His_deacetylse_dom_sf"/>
</dbReference>
<dbReference type="InterPro" id="IPR044150">
    <property type="entry name" value="HDAC_classIV"/>
</dbReference>
<dbReference type="SUPFAM" id="SSF52768">
    <property type="entry name" value="Arginase/deacetylase"/>
    <property type="match status" value="1"/>
</dbReference>
<comment type="caution">
    <text evidence="4">The sequence shown here is derived from an EMBL/GenBank/DDBJ whole genome shotgun (WGS) entry which is preliminary data.</text>
</comment>
<dbReference type="GO" id="GO:0040029">
    <property type="term" value="P:epigenetic regulation of gene expression"/>
    <property type="evidence" value="ECO:0007669"/>
    <property type="project" value="TreeGrafter"/>
</dbReference>
<evidence type="ECO:0000256" key="2">
    <source>
        <dbReference type="ARBA" id="ARBA00022801"/>
    </source>
</evidence>
<dbReference type="Pfam" id="PF00850">
    <property type="entry name" value="Hist_deacetyl"/>
    <property type="match status" value="1"/>
</dbReference>
<dbReference type="CDD" id="cd09993">
    <property type="entry name" value="HDAC_classIV"/>
    <property type="match status" value="1"/>
</dbReference>
<dbReference type="AlphaFoldDB" id="A0A939FWK6"/>
<dbReference type="PANTHER" id="PTHR10625:SF19">
    <property type="entry name" value="HISTONE DEACETYLASE 12"/>
    <property type="match status" value="1"/>
</dbReference>
<dbReference type="InterPro" id="IPR023696">
    <property type="entry name" value="Ureohydrolase_dom_sf"/>
</dbReference>
<organism evidence="4 5">
    <name type="scientific">Jiella flava</name>
    <dbReference type="NCBI Taxonomy" id="2816857"/>
    <lineage>
        <taxon>Bacteria</taxon>
        <taxon>Pseudomonadati</taxon>
        <taxon>Pseudomonadota</taxon>
        <taxon>Alphaproteobacteria</taxon>
        <taxon>Hyphomicrobiales</taxon>
        <taxon>Aurantimonadaceae</taxon>
        <taxon>Jiella</taxon>
    </lineage>
</organism>
<evidence type="ECO:0000256" key="1">
    <source>
        <dbReference type="ARBA" id="ARBA00005947"/>
    </source>
</evidence>
<dbReference type="InterPro" id="IPR000286">
    <property type="entry name" value="HDACs"/>
</dbReference>
<accession>A0A939FWK6</accession>
<dbReference type="GO" id="GO:0016787">
    <property type="term" value="F:hydrolase activity"/>
    <property type="evidence" value="ECO:0007669"/>
    <property type="project" value="UniProtKB-KW"/>
</dbReference>
<gene>
    <name evidence="4" type="ORF">J1C48_06325</name>
</gene>
<dbReference type="PRINTS" id="PR01270">
    <property type="entry name" value="HDASUPER"/>
</dbReference>
<evidence type="ECO:0000313" key="4">
    <source>
        <dbReference type="EMBL" id="MBO0662184.1"/>
    </source>
</evidence>
<dbReference type="RefSeq" id="WP_207256958.1">
    <property type="nucleotide sequence ID" value="NZ_JAFMPP010000004.1"/>
</dbReference>
<dbReference type="Proteomes" id="UP000664122">
    <property type="component" value="Unassembled WGS sequence"/>
</dbReference>
<evidence type="ECO:0000313" key="5">
    <source>
        <dbReference type="Proteomes" id="UP000664122"/>
    </source>
</evidence>
<dbReference type="GO" id="GO:0004407">
    <property type="term" value="F:histone deacetylase activity"/>
    <property type="evidence" value="ECO:0007669"/>
    <property type="project" value="InterPro"/>
</dbReference>
<comment type="similarity">
    <text evidence="1">Belongs to the histone deacetylase family.</text>
</comment>
<feature type="domain" description="Histone deacetylase" evidence="3">
    <location>
        <begin position="19"/>
        <end position="281"/>
    </location>
</feature>
<evidence type="ECO:0000259" key="3">
    <source>
        <dbReference type="Pfam" id="PF00850"/>
    </source>
</evidence>
<keyword evidence="5" id="KW-1185">Reference proteome</keyword>
<sequence>MAVPIIHHPAFDANFDAHHRFPMSKFTRLAEILIEDGVVGAVGFHVPAPALPGWLRLAHDPRYVDQVLFAAVLAEVEKAIGFAVDERVAMRSRCATGGTVLAARLALAEGLACNTAGGSHHAHRAAGAGFSVFNDVAVAASVVIADGDVDRILVVDCDVHQGDGTARIFADEPRVFTLSIHAERNYPSEKARSDMDVGLADGTGDDGYLDALRTALPAAFDAARPDLVFYNAGVDPHRDDRLGRLALTDAGLCERDRQVFGFFRERGIPVAAVIGGGYLRDIDALARRHSILHRIANEFV</sequence>
<reference evidence="4" key="1">
    <citation type="submission" date="2021-03" db="EMBL/GenBank/DDBJ databases">
        <title>Whole genome sequence of Jiella sp. CQZ9-1.</title>
        <authorList>
            <person name="Tuo L."/>
        </authorList>
    </citation>
    <scope>NUCLEOTIDE SEQUENCE</scope>
    <source>
        <strain evidence="4">CQZ9-1</strain>
    </source>
</reference>
<dbReference type="PANTHER" id="PTHR10625">
    <property type="entry name" value="HISTONE DEACETYLASE HDAC1-RELATED"/>
    <property type="match status" value="1"/>
</dbReference>